<dbReference type="PROSITE" id="PS50043">
    <property type="entry name" value="HTH_LUXR_2"/>
    <property type="match status" value="1"/>
</dbReference>
<dbReference type="PROSITE" id="PS00622">
    <property type="entry name" value="HTH_LUXR_1"/>
    <property type="match status" value="1"/>
</dbReference>
<organism evidence="3 4">
    <name type="scientific">Streptomyces ziwulingensis</name>
    <dbReference type="NCBI Taxonomy" id="1045501"/>
    <lineage>
        <taxon>Bacteria</taxon>
        <taxon>Bacillati</taxon>
        <taxon>Actinomycetota</taxon>
        <taxon>Actinomycetes</taxon>
        <taxon>Kitasatosporales</taxon>
        <taxon>Streptomycetaceae</taxon>
        <taxon>Streptomyces</taxon>
    </lineage>
</organism>
<dbReference type="SUPFAM" id="SSF52540">
    <property type="entry name" value="P-loop containing nucleoside triphosphate hydrolases"/>
    <property type="match status" value="1"/>
</dbReference>
<reference evidence="4" key="1">
    <citation type="journal article" date="2019" name="Int. J. Syst. Evol. Microbiol.">
        <title>The Global Catalogue of Microorganisms (GCM) 10K type strain sequencing project: providing services to taxonomists for standard genome sequencing and annotation.</title>
        <authorList>
            <consortium name="The Broad Institute Genomics Platform"/>
            <consortium name="The Broad Institute Genome Sequencing Center for Infectious Disease"/>
            <person name="Wu L."/>
            <person name="Ma J."/>
        </authorList>
    </citation>
    <scope>NUCLEOTIDE SEQUENCE [LARGE SCALE GENOMIC DNA]</scope>
    <source>
        <strain evidence="4">JCM 18081</strain>
    </source>
</reference>
<dbReference type="InterPro" id="IPR027417">
    <property type="entry name" value="P-loop_NTPase"/>
</dbReference>
<proteinExistence type="predicted"/>
<feature type="compositionally biased region" description="Gly residues" evidence="1">
    <location>
        <begin position="1"/>
        <end position="12"/>
    </location>
</feature>
<dbReference type="InterPro" id="IPR036388">
    <property type="entry name" value="WH-like_DNA-bd_sf"/>
</dbReference>
<gene>
    <name evidence="3" type="ORF">GCM10023220_16590</name>
</gene>
<dbReference type="SUPFAM" id="SSF46894">
    <property type="entry name" value="C-terminal effector domain of the bipartite response regulators"/>
    <property type="match status" value="1"/>
</dbReference>
<feature type="domain" description="HTH luxR-type" evidence="2">
    <location>
        <begin position="860"/>
        <end position="925"/>
    </location>
</feature>
<dbReference type="EMBL" id="BAABIG010000017">
    <property type="protein sequence ID" value="GAA4791735.1"/>
    <property type="molecule type" value="Genomic_DNA"/>
</dbReference>
<dbReference type="CDD" id="cd06170">
    <property type="entry name" value="LuxR_C_like"/>
    <property type="match status" value="1"/>
</dbReference>
<dbReference type="SMART" id="SM00421">
    <property type="entry name" value="HTH_LUXR"/>
    <property type="match status" value="1"/>
</dbReference>
<feature type="region of interest" description="Disordered" evidence="1">
    <location>
        <begin position="1"/>
        <end position="20"/>
    </location>
</feature>
<accession>A0ABP9B7C4</accession>
<evidence type="ECO:0000313" key="4">
    <source>
        <dbReference type="Proteomes" id="UP001501265"/>
    </source>
</evidence>
<evidence type="ECO:0000259" key="2">
    <source>
        <dbReference type="PROSITE" id="PS50043"/>
    </source>
</evidence>
<dbReference type="Proteomes" id="UP001501265">
    <property type="component" value="Unassembled WGS sequence"/>
</dbReference>
<dbReference type="PRINTS" id="PR00038">
    <property type="entry name" value="HTHLUXR"/>
</dbReference>
<evidence type="ECO:0000313" key="3">
    <source>
        <dbReference type="EMBL" id="GAA4791735.1"/>
    </source>
</evidence>
<comment type="caution">
    <text evidence="3">The sequence shown here is derived from an EMBL/GenBank/DDBJ whole genome shotgun (WGS) entry which is preliminary data.</text>
</comment>
<dbReference type="InterPro" id="IPR000792">
    <property type="entry name" value="Tscrpt_reg_LuxR_C"/>
</dbReference>
<name>A0ABP9B7C4_9ACTN</name>
<protein>
    <recommendedName>
        <fullName evidence="2">HTH luxR-type domain-containing protein</fullName>
    </recommendedName>
</protein>
<dbReference type="Gene3D" id="1.10.10.10">
    <property type="entry name" value="Winged helix-like DNA-binding domain superfamily/Winged helix DNA-binding domain"/>
    <property type="match status" value="1"/>
</dbReference>
<sequence>MNAVTGYGGPVGRGRARRHKGRRAVARARAAVRGRDRELTALRTALAPDGGRLIVLRGPAGIGRTTLLDAVGRLLAADGVRVLPLRLGAGPERDGDTFAVAALVRTVRERFEQLQETGLTEALSTVAQLRETGAPDRGGWTPSLVAALGGLFDTIGRRERVAVLADDVHAVAEPAPLLSAARRSGCLVVATCEEGAERDAGLAELLTDADRMMTIGPLADDIAESLVRRAVGARLDEAVPTALRKALGPLLGNPGTVLGTLDELRRGGRLIAVRGRLCLRAPDEPVALPADHPLLRRAAALGDPAVRLLGAVAVLNGLDVDDLPLLAEMFGADPADCGRLLDLLIESGVLTAAPTGRISCRCPALAATAAGRFGHRHGTALHASIAERLLTRQRRNGGADPVALADHIARGGAAVTLDDDTVGRLLALSAAAEQEEPERAALWYSAALRRLPPRGPEHARTLCRLLLLVVRTGRYELLREALTRYAEHGCAESSLPEIRLAAVLLALHTGELPAERAVRSLLDAPFPGRGPLAFSEWWFGRRLSPGACRPVRPAAVRAGAEAGRTDLLSAALCGDVDACERAWRGTGGTAPSPELDRLHQAASVADMADVARLVIGADYRVPEAGVLGAYHRVVRGYAGATWTQAMSAVRELELSGAEDTLAHHAARLFAADMCAARGEFGQAAQWLAAATPARRLAVMRTWVRVGLAARAGDDAEAVRVALLAGPRLRRAGLHAGLSSLLARAVRIAVLSDDHEGAAELLAEIELLPREDRADVRESLLLARGLVRRDLRYARSATDLTRERGDLPVLLESCLAVARFAEDPRPWLREAHTLATRCGASALLERVRVVTRERGVPAPRARGRRDALAVTEQRIIELIGEGLTNRQIALRLQLSEKTVENYLTRLFARTGYRSRVALAAASLSGRLPRTTV</sequence>
<dbReference type="InterPro" id="IPR041664">
    <property type="entry name" value="AAA_16"/>
</dbReference>
<dbReference type="InterPro" id="IPR016032">
    <property type="entry name" value="Sig_transdc_resp-reg_C-effctor"/>
</dbReference>
<evidence type="ECO:0000256" key="1">
    <source>
        <dbReference type="SAM" id="MobiDB-lite"/>
    </source>
</evidence>
<dbReference type="Pfam" id="PF13191">
    <property type="entry name" value="AAA_16"/>
    <property type="match status" value="1"/>
</dbReference>
<keyword evidence="4" id="KW-1185">Reference proteome</keyword>
<dbReference type="Pfam" id="PF00196">
    <property type="entry name" value="GerE"/>
    <property type="match status" value="1"/>
</dbReference>